<dbReference type="SUPFAM" id="SSF47266">
    <property type="entry name" value="4-helical cytokines"/>
    <property type="match status" value="1"/>
</dbReference>
<protein>
    <submittedName>
        <fullName evidence="1">Cardiotrophin 1</fullName>
    </submittedName>
</protein>
<comment type="caution">
    <text evidence="1">The sequence shown here is derived from an EMBL/GenBank/DDBJ whole genome shotgun (WGS) entry which is preliminary data.</text>
</comment>
<organism evidence="1 2">
    <name type="scientific">Rousettus aegyptiacus</name>
    <name type="common">Egyptian fruit bat</name>
    <name type="synonym">Pteropus aegyptiacus</name>
    <dbReference type="NCBI Taxonomy" id="9407"/>
    <lineage>
        <taxon>Eukaryota</taxon>
        <taxon>Metazoa</taxon>
        <taxon>Chordata</taxon>
        <taxon>Craniata</taxon>
        <taxon>Vertebrata</taxon>
        <taxon>Euteleostomi</taxon>
        <taxon>Mammalia</taxon>
        <taxon>Eutheria</taxon>
        <taxon>Laurasiatheria</taxon>
        <taxon>Chiroptera</taxon>
        <taxon>Yinpterochiroptera</taxon>
        <taxon>Pteropodoidea</taxon>
        <taxon>Pteropodidae</taxon>
        <taxon>Rousettinae</taxon>
        <taxon>Rousettus</taxon>
    </lineage>
</organism>
<gene>
    <name evidence="1" type="ORF">HJG63_003458</name>
</gene>
<dbReference type="AlphaFoldDB" id="A0A7J8EXY5"/>
<sequence>MSQREGSLEDPQADSSISPIPHLEAKIHQTHRLARLLTKYAEQLLQEYVSGDGCGGARGLRNGEVQITGVLDHSFLNLISQLQKLVLQKCLVTCPWPHIGGHISVLQMPLHPPQLGGSLLGTLRQRQPESEGNSGLGVRKPRF</sequence>
<name>A0A7J8EXY5_ROUAE</name>
<dbReference type="InterPro" id="IPR009079">
    <property type="entry name" value="4_helix_cytokine-like_core"/>
</dbReference>
<dbReference type="EMBL" id="JACASE010000008">
    <property type="protein sequence ID" value="KAF6440270.1"/>
    <property type="molecule type" value="Genomic_DNA"/>
</dbReference>
<evidence type="ECO:0000313" key="2">
    <source>
        <dbReference type="Proteomes" id="UP000593571"/>
    </source>
</evidence>
<evidence type="ECO:0000313" key="1">
    <source>
        <dbReference type="EMBL" id="KAF6440270.1"/>
    </source>
</evidence>
<proteinExistence type="predicted"/>
<keyword evidence="2" id="KW-1185">Reference proteome</keyword>
<accession>A0A7J8EXY5</accession>
<reference evidence="1 2" key="1">
    <citation type="journal article" date="2020" name="Nature">
        <title>Six reference-quality genomes reveal evolution of bat adaptations.</title>
        <authorList>
            <person name="Jebb D."/>
            <person name="Huang Z."/>
            <person name="Pippel M."/>
            <person name="Hughes G.M."/>
            <person name="Lavrichenko K."/>
            <person name="Devanna P."/>
            <person name="Winkler S."/>
            <person name="Jermiin L.S."/>
            <person name="Skirmuntt E.C."/>
            <person name="Katzourakis A."/>
            <person name="Burkitt-Gray L."/>
            <person name="Ray D.A."/>
            <person name="Sullivan K.A.M."/>
            <person name="Roscito J.G."/>
            <person name="Kirilenko B.M."/>
            <person name="Davalos L.M."/>
            <person name="Corthals A.P."/>
            <person name="Power M.L."/>
            <person name="Jones G."/>
            <person name="Ransome R.D."/>
            <person name="Dechmann D.K.N."/>
            <person name="Locatelli A.G."/>
            <person name="Puechmaille S.J."/>
            <person name="Fedrigo O."/>
            <person name="Jarvis E.D."/>
            <person name="Hiller M."/>
            <person name="Vernes S.C."/>
            <person name="Myers E.W."/>
            <person name="Teeling E.C."/>
        </authorList>
    </citation>
    <scope>NUCLEOTIDE SEQUENCE [LARGE SCALE GENOMIC DNA]</scope>
    <source>
        <strain evidence="1">MRouAeg1</strain>
        <tissue evidence="1">Muscle</tissue>
    </source>
</reference>
<dbReference type="Proteomes" id="UP000593571">
    <property type="component" value="Unassembled WGS sequence"/>
</dbReference>